<reference evidence="6 7" key="1">
    <citation type="submission" date="2016-10" db="EMBL/GenBank/DDBJ databases">
        <authorList>
            <person name="de Groot N.N."/>
        </authorList>
    </citation>
    <scope>NUCLEOTIDE SEQUENCE [LARGE SCALE GENOMIC DNA]</scope>
    <source>
        <strain evidence="6 7">DSM 14858</strain>
    </source>
</reference>
<dbReference type="STRING" id="188906.SAMN04488526_0551"/>
<keyword evidence="4" id="KW-0732">Signal</keyword>
<dbReference type="OrthoDB" id="7864567at2"/>
<feature type="domain" description="MsrB" evidence="5">
    <location>
        <begin position="44"/>
        <end position="196"/>
    </location>
</feature>
<dbReference type="AlphaFoldDB" id="A0A1H7H0K3"/>
<dbReference type="RefSeq" id="WP_139204640.1">
    <property type="nucleotide sequence ID" value="NZ_FNZQ01000001.1"/>
</dbReference>
<dbReference type="Pfam" id="PF01641">
    <property type="entry name" value="SelR"/>
    <property type="match status" value="2"/>
</dbReference>
<dbReference type="SUPFAM" id="SSF51316">
    <property type="entry name" value="Mss4-like"/>
    <property type="match status" value="1"/>
</dbReference>
<proteinExistence type="predicted"/>
<dbReference type="PANTHER" id="PTHR10173:SF57">
    <property type="entry name" value="PEPTIDE-METHIONINE (R)-S-OXIDE REDUCTASE"/>
    <property type="match status" value="1"/>
</dbReference>
<gene>
    <name evidence="6" type="ORF">SAMN04488526_0551</name>
</gene>
<evidence type="ECO:0000313" key="6">
    <source>
        <dbReference type="EMBL" id="SEK42802.1"/>
    </source>
</evidence>
<keyword evidence="2" id="KW-0560">Oxidoreductase</keyword>
<dbReference type="EC" id="1.8.4.12" evidence="1"/>
<evidence type="ECO:0000256" key="1">
    <source>
        <dbReference type="ARBA" id="ARBA00012499"/>
    </source>
</evidence>
<sequence length="198" mass="22377">MLKIRTTRRFLFSSVPAAFAGMALGGRAIARDGDAFHFEVTRTDEEWRAMLTETEYTIMRLGGTEAPKSDPLWDSEEDGTYTCKGCDLPLYEGRFKVVIDKGWLFYRHSYPNSVLTGIDKSVYSQFAQRDGDKDAPMLPTEVDISQFSDEERDLLDPLLSLEVHCRRCASHLGHILYVENKLVHCINGTSLNFSPEAA</sequence>
<name>A0A1H7H0K3_9RHOB</name>
<dbReference type="EMBL" id="FNZQ01000001">
    <property type="protein sequence ID" value="SEK42802.1"/>
    <property type="molecule type" value="Genomic_DNA"/>
</dbReference>
<dbReference type="GO" id="GO:0030091">
    <property type="term" value="P:protein repair"/>
    <property type="evidence" value="ECO:0007669"/>
    <property type="project" value="InterPro"/>
</dbReference>
<dbReference type="GO" id="GO:0033743">
    <property type="term" value="F:peptide-methionine (R)-S-oxide reductase activity"/>
    <property type="evidence" value="ECO:0007669"/>
    <property type="project" value="UniProtKB-EC"/>
</dbReference>
<keyword evidence="7" id="KW-1185">Reference proteome</keyword>
<comment type="catalytic activity">
    <reaction evidence="3">
        <text>L-methionyl-[protein] + [thioredoxin]-disulfide + H2O = L-methionyl-(R)-S-oxide-[protein] + [thioredoxin]-dithiol</text>
        <dbReference type="Rhea" id="RHEA:24164"/>
        <dbReference type="Rhea" id="RHEA-COMP:10698"/>
        <dbReference type="Rhea" id="RHEA-COMP:10700"/>
        <dbReference type="Rhea" id="RHEA-COMP:12313"/>
        <dbReference type="Rhea" id="RHEA-COMP:12314"/>
        <dbReference type="ChEBI" id="CHEBI:15377"/>
        <dbReference type="ChEBI" id="CHEBI:16044"/>
        <dbReference type="ChEBI" id="CHEBI:29950"/>
        <dbReference type="ChEBI" id="CHEBI:45764"/>
        <dbReference type="ChEBI" id="CHEBI:50058"/>
        <dbReference type="EC" id="1.8.4.12"/>
    </reaction>
</comment>
<feature type="signal peptide" evidence="4">
    <location>
        <begin position="1"/>
        <end position="20"/>
    </location>
</feature>
<dbReference type="PROSITE" id="PS51790">
    <property type="entry name" value="MSRB"/>
    <property type="match status" value="1"/>
</dbReference>
<evidence type="ECO:0000256" key="4">
    <source>
        <dbReference type="SAM" id="SignalP"/>
    </source>
</evidence>
<protein>
    <recommendedName>
        <fullName evidence="1">peptide-methionine (R)-S-oxide reductase</fullName>
        <ecNumber evidence="1">1.8.4.12</ecNumber>
    </recommendedName>
</protein>
<accession>A0A1H7H0K3</accession>
<feature type="chain" id="PRO_5011525311" description="peptide-methionine (R)-S-oxide reductase" evidence="4">
    <location>
        <begin position="21"/>
        <end position="198"/>
    </location>
</feature>
<organism evidence="6 7">
    <name type="scientific">Jannaschia helgolandensis</name>
    <dbReference type="NCBI Taxonomy" id="188906"/>
    <lineage>
        <taxon>Bacteria</taxon>
        <taxon>Pseudomonadati</taxon>
        <taxon>Pseudomonadota</taxon>
        <taxon>Alphaproteobacteria</taxon>
        <taxon>Rhodobacterales</taxon>
        <taxon>Roseobacteraceae</taxon>
        <taxon>Jannaschia</taxon>
    </lineage>
</organism>
<dbReference type="InterPro" id="IPR011057">
    <property type="entry name" value="Mss4-like_sf"/>
</dbReference>
<evidence type="ECO:0000259" key="5">
    <source>
        <dbReference type="PROSITE" id="PS51790"/>
    </source>
</evidence>
<evidence type="ECO:0000313" key="7">
    <source>
        <dbReference type="Proteomes" id="UP000199283"/>
    </source>
</evidence>
<dbReference type="InterPro" id="IPR028427">
    <property type="entry name" value="Met_Sox_Rdtase_MsrB"/>
</dbReference>
<evidence type="ECO:0000256" key="3">
    <source>
        <dbReference type="ARBA" id="ARBA00048488"/>
    </source>
</evidence>
<dbReference type="Gene3D" id="2.170.150.20">
    <property type="entry name" value="Peptide methionine sulfoxide reductase"/>
    <property type="match status" value="1"/>
</dbReference>
<dbReference type="GO" id="GO:0005737">
    <property type="term" value="C:cytoplasm"/>
    <property type="evidence" value="ECO:0007669"/>
    <property type="project" value="TreeGrafter"/>
</dbReference>
<dbReference type="GO" id="GO:0006979">
    <property type="term" value="P:response to oxidative stress"/>
    <property type="evidence" value="ECO:0007669"/>
    <property type="project" value="InterPro"/>
</dbReference>
<dbReference type="Proteomes" id="UP000199283">
    <property type="component" value="Unassembled WGS sequence"/>
</dbReference>
<dbReference type="InterPro" id="IPR002579">
    <property type="entry name" value="Met_Sox_Rdtase_MsrB_dom"/>
</dbReference>
<evidence type="ECO:0000256" key="2">
    <source>
        <dbReference type="ARBA" id="ARBA00023002"/>
    </source>
</evidence>
<dbReference type="PANTHER" id="PTHR10173">
    <property type="entry name" value="METHIONINE SULFOXIDE REDUCTASE"/>
    <property type="match status" value="1"/>
</dbReference>